<evidence type="ECO:0000256" key="2">
    <source>
        <dbReference type="ARBA" id="ARBA00022801"/>
    </source>
</evidence>
<organism evidence="4 5">
    <name type="scientific">Pacificibacter marinus</name>
    <dbReference type="NCBI Taxonomy" id="658057"/>
    <lineage>
        <taxon>Bacteria</taxon>
        <taxon>Pseudomonadati</taxon>
        <taxon>Pseudomonadota</taxon>
        <taxon>Alphaproteobacteria</taxon>
        <taxon>Rhodobacterales</taxon>
        <taxon>Roseobacteraceae</taxon>
        <taxon>Pacificibacter</taxon>
    </lineage>
</organism>
<dbReference type="EMBL" id="FWFW01000010">
    <property type="protein sequence ID" value="SLN56525.1"/>
    <property type="molecule type" value="Genomic_DNA"/>
</dbReference>
<dbReference type="PANTHER" id="PTHR43794:SF11">
    <property type="entry name" value="AMIDOHYDROLASE-RELATED DOMAIN-CONTAINING PROTEIN"/>
    <property type="match status" value="1"/>
</dbReference>
<dbReference type="InterPro" id="IPR050287">
    <property type="entry name" value="MTA/SAH_deaminase"/>
</dbReference>
<dbReference type="InterPro" id="IPR006680">
    <property type="entry name" value="Amidohydro-rel"/>
</dbReference>
<dbReference type="InterPro" id="IPR032466">
    <property type="entry name" value="Metal_Hydrolase"/>
</dbReference>
<proteinExistence type="inferred from homology"/>
<dbReference type="Gene3D" id="2.30.40.10">
    <property type="entry name" value="Urease, subunit C, domain 1"/>
    <property type="match status" value="1"/>
</dbReference>
<protein>
    <submittedName>
        <fullName evidence="4">8-oxoguanine deaminase</fullName>
        <ecNumber evidence="4">3.5.4.32</ecNumber>
    </submittedName>
</protein>
<reference evidence="4 5" key="1">
    <citation type="submission" date="2017-03" db="EMBL/GenBank/DDBJ databases">
        <authorList>
            <person name="Afonso C.L."/>
            <person name="Miller P.J."/>
            <person name="Scott M.A."/>
            <person name="Spackman E."/>
            <person name="Goraichik I."/>
            <person name="Dimitrov K.M."/>
            <person name="Suarez D.L."/>
            <person name="Swayne D.E."/>
        </authorList>
    </citation>
    <scope>NUCLEOTIDE SEQUENCE [LARGE SCALE GENOMIC DNA]</scope>
    <source>
        <strain evidence="4 5">CECT 7971</strain>
    </source>
</reference>
<dbReference type="Proteomes" id="UP000193307">
    <property type="component" value="Unassembled WGS sequence"/>
</dbReference>
<dbReference type="AlphaFoldDB" id="A0A1Y5T8Q7"/>
<dbReference type="Gene3D" id="3.20.20.140">
    <property type="entry name" value="Metal-dependent hydrolases"/>
    <property type="match status" value="1"/>
</dbReference>
<dbReference type="EC" id="3.5.4.32" evidence="4"/>
<keyword evidence="2 4" id="KW-0378">Hydrolase</keyword>
<evidence type="ECO:0000313" key="4">
    <source>
        <dbReference type="EMBL" id="SLN56525.1"/>
    </source>
</evidence>
<name>A0A1Y5T8Q7_9RHOB</name>
<dbReference type="GO" id="GO:0102127">
    <property type="term" value="F:8-oxoguanine deaminase activity"/>
    <property type="evidence" value="ECO:0007669"/>
    <property type="project" value="UniProtKB-EC"/>
</dbReference>
<evidence type="ECO:0000313" key="5">
    <source>
        <dbReference type="Proteomes" id="UP000193307"/>
    </source>
</evidence>
<dbReference type="PANTHER" id="PTHR43794">
    <property type="entry name" value="AMINOHYDROLASE SSNA-RELATED"/>
    <property type="match status" value="1"/>
</dbReference>
<keyword evidence="5" id="KW-1185">Reference proteome</keyword>
<dbReference type="RefSeq" id="WP_211753580.1">
    <property type="nucleotide sequence ID" value="NZ_FNZV01000014.1"/>
</dbReference>
<dbReference type="InterPro" id="IPR011059">
    <property type="entry name" value="Metal-dep_hydrolase_composite"/>
</dbReference>
<dbReference type="SUPFAM" id="SSF51556">
    <property type="entry name" value="Metallo-dependent hydrolases"/>
    <property type="match status" value="1"/>
</dbReference>
<gene>
    <name evidence="4" type="ORF">PAM7971_02919</name>
</gene>
<evidence type="ECO:0000256" key="1">
    <source>
        <dbReference type="ARBA" id="ARBA00006745"/>
    </source>
</evidence>
<accession>A0A1Y5T8Q7</accession>
<dbReference type="SUPFAM" id="SSF51338">
    <property type="entry name" value="Composite domain of metallo-dependent hydrolases"/>
    <property type="match status" value="1"/>
</dbReference>
<sequence>MTIDIAIINGTVMPMGSAAPIERGTVTIKGSKIVAVGTAESIDISGATKVIDANNCLVMPGFCDSHTHIASNMLLRGLLEDVRLFEWLSTMWQLKQNFDPETLYWASMNGLVEMVKSGITSFNEHFDAYAVAPQIEALKVIPLRATLGYGFADRGIYESITDWSWQTLHGFGDLVVKHHHSNDGLLQIGLSPHAPYSCGPEMYKLVREVADAHKVPIHTHLAEGPQEMGYVAETYGTSPVRWLHSLGFLQPDVTAAHCTQLDDDDARILGETGTKIAHCPVCNAKLASGTLHLKCVQKHGVTVGLATDGPASHNTLDMFQEMKFAGIIHKDKTGDAQFLKTSEILEMATAEGAKAMNRPETGQLVPGLAADVIVINLDTTHTMPLYDPAAALVYSSRADDVIHTIVAGRILMENRVVAGIDEAEVRARFREKAHALRKRSLG</sequence>
<feature type="domain" description="Amidohydrolase-related" evidence="3">
    <location>
        <begin position="57"/>
        <end position="410"/>
    </location>
</feature>
<comment type="similarity">
    <text evidence="1">Belongs to the metallo-dependent hydrolases superfamily. ATZ/TRZ family.</text>
</comment>
<dbReference type="STRING" id="658057.SAMN04488032_11457"/>
<evidence type="ECO:0000259" key="3">
    <source>
        <dbReference type="Pfam" id="PF01979"/>
    </source>
</evidence>
<dbReference type="CDD" id="cd01298">
    <property type="entry name" value="ATZ_TRZ_like"/>
    <property type="match status" value="1"/>
</dbReference>
<dbReference type="Pfam" id="PF01979">
    <property type="entry name" value="Amidohydro_1"/>
    <property type="match status" value="1"/>
</dbReference>